<name>A0ABW0TJC3_9BACL</name>
<reference evidence="2" key="1">
    <citation type="journal article" date="2019" name="Int. J. Syst. Evol. Microbiol.">
        <title>The Global Catalogue of Microorganisms (GCM) 10K type strain sequencing project: providing services to taxonomists for standard genome sequencing and annotation.</title>
        <authorList>
            <consortium name="The Broad Institute Genomics Platform"/>
            <consortium name="The Broad Institute Genome Sequencing Center for Infectious Disease"/>
            <person name="Wu L."/>
            <person name="Ma J."/>
        </authorList>
    </citation>
    <scope>NUCLEOTIDE SEQUENCE [LARGE SCALE GENOMIC DNA]</scope>
    <source>
        <strain evidence="2">CGMCC 4.1434</strain>
    </source>
</reference>
<proteinExistence type="predicted"/>
<dbReference type="EMBL" id="JBHSNO010000005">
    <property type="protein sequence ID" value="MFC5589540.1"/>
    <property type="molecule type" value="Genomic_DNA"/>
</dbReference>
<evidence type="ECO:0000313" key="1">
    <source>
        <dbReference type="EMBL" id="MFC5589540.1"/>
    </source>
</evidence>
<accession>A0ABW0TJC3</accession>
<evidence type="ECO:0000313" key="2">
    <source>
        <dbReference type="Proteomes" id="UP001596109"/>
    </source>
</evidence>
<dbReference type="RefSeq" id="WP_381434368.1">
    <property type="nucleotide sequence ID" value="NZ_JBHSNO010000005.1"/>
</dbReference>
<dbReference type="Gene3D" id="1.25.40.20">
    <property type="entry name" value="Ankyrin repeat-containing domain"/>
    <property type="match status" value="1"/>
</dbReference>
<organism evidence="1 2">
    <name type="scientific">Sporosarcina soli</name>
    <dbReference type="NCBI Taxonomy" id="334736"/>
    <lineage>
        <taxon>Bacteria</taxon>
        <taxon>Bacillati</taxon>
        <taxon>Bacillota</taxon>
        <taxon>Bacilli</taxon>
        <taxon>Bacillales</taxon>
        <taxon>Caryophanaceae</taxon>
        <taxon>Sporosarcina</taxon>
    </lineage>
</organism>
<dbReference type="InterPro" id="IPR036770">
    <property type="entry name" value="Ankyrin_rpt-contain_sf"/>
</dbReference>
<dbReference type="Proteomes" id="UP001596109">
    <property type="component" value="Unassembled WGS sequence"/>
</dbReference>
<comment type="caution">
    <text evidence="1">The sequence shown here is derived from an EMBL/GenBank/DDBJ whole genome shotgun (WGS) entry which is preliminary data.</text>
</comment>
<gene>
    <name evidence="1" type="ORF">ACFPRA_11610</name>
</gene>
<dbReference type="SUPFAM" id="SSF48403">
    <property type="entry name" value="Ankyrin repeat"/>
    <property type="match status" value="1"/>
</dbReference>
<keyword evidence="2" id="KW-1185">Reference proteome</keyword>
<protein>
    <submittedName>
        <fullName evidence="1">Ankyrin repeat domain-containing protein</fullName>
    </submittedName>
</protein>
<sequence length="140" mass="15346">MKKEPREPLDYELVKAFIIAAHGNLEEVKKLLAIEPALLHAVINWGGDDWESGIGAAAHTGNRAIAEWLLEQGARMDIFAAAMLGELELVRAMVTLQPTVVNANGPHGIPLIRHAQMGGELARPVYEFLETFIQKEEVVG</sequence>